<sequence>MARENIRKAVLSVFAMALCFGHGSVSASDDIPTLDAVIAQADSVQTFYAMLLPPIMILGPPIQYDQIDPVSSEESDCERLQNMTFMLGCSASGLQERDTLRSKNSYAAGSSMYQLLEYQARPDTGLWAASDFGSALNAFELEWAQGGDLQRVSEEFFVDIAAICNSQFASSASQENVNACIRAGGQFLVEMANFINPQTRNTWVDEVLADTLQIRPTWSGVRFSFSYNGVSSSFGFDSIPAALPSYKKNLFKDWGASGCERTGRQPVVQSPDA</sequence>
<evidence type="ECO:0000256" key="1">
    <source>
        <dbReference type="SAM" id="SignalP"/>
    </source>
</evidence>
<protein>
    <submittedName>
        <fullName evidence="2">Uncharacterized protein</fullName>
    </submittedName>
</protein>
<dbReference type="KEGG" id="tcn:H9L16_07340"/>
<reference evidence="2 3" key="1">
    <citation type="submission" date="2020-08" db="EMBL/GenBank/DDBJ databases">
        <title>Genome sequence of Thermomonas carbonis KCTC 42013T.</title>
        <authorList>
            <person name="Hyun D.-W."/>
            <person name="Bae J.-W."/>
        </authorList>
    </citation>
    <scope>NUCLEOTIDE SEQUENCE [LARGE SCALE GENOMIC DNA]</scope>
    <source>
        <strain evidence="2 3">KCTC 42013</strain>
    </source>
</reference>
<accession>A0A7G9SU30</accession>
<gene>
    <name evidence="2" type="ORF">H9L16_07340</name>
</gene>
<feature type="signal peptide" evidence="1">
    <location>
        <begin position="1"/>
        <end position="27"/>
    </location>
</feature>
<dbReference type="RefSeq" id="WP_187553868.1">
    <property type="nucleotide sequence ID" value="NZ_CP060719.1"/>
</dbReference>
<evidence type="ECO:0000313" key="2">
    <source>
        <dbReference type="EMBL" id="QNN71355.1"/>
    </source>
</evidence>
<organism evidence="2 3">
    <name type="scientific">Thermomonas carbonis</name>
    <dbReference type="NCBI Taxonomy" id="1463158"/>
    <lineage>
        <taxon>Bacteria</taxon>
        <taxon>Pseudomonadati</taxon>
        <taxon>Pseudomonadota</taxon>
        <taxon>Gammaproteobacteria</taxon>
        <taxon>Lysobacterales</taxon>
        <taxon>Lysobacteraceae</taxon>
        <taxon>Thermomonas</taxon>
    </lineage>
</organism>
<name>A0A7G9SU30_9GAMM</name>
<keyword evidence="1" id="KW-0732">Signal</keyword>
<evidence type="ECO:0000313" key="3">
    <source>
        <dbReference type="Proteomes" id="UP000515804"/>
    </source>
</evidence>
<dbReference type="EMBL" id="CP060719">
    <property type="protein sequence ID" value="QNN71355.1"/>
    <property type="molecule type" value="Genomic_DNA"/>
</dbReference>
<proteinExistence type="predicted"/>
<feature type="chain" id="PRO_5028925326" evidence="1">
    <location>
        <begin position="28"/>
        <end position="273"/>
    </location>
</feature>
<keyword evidence="3" id="KW-1185">Reference proteome</keyword>
<dbReference type="Proteomes" id="UP000515804">
    <property type="component" value="Chromosome"/>
</dbReference>
<dbReference type="AlphaFoldDB" id="A0A7G9SU30"/>